<dbReference type="Gene3D" id="3.40.50.1220">
    <property type="entry name" value="TPP-binding domain"/>
    <property type="match status" value="1"/>
</dbReference>
<dbReference type="PROSITE" id="PS50305">
    <property type="entry name" value="SIRTUIN"/>
    <property type="match status" value="1"/>
</dbReference>
<keyword evidence="2" id="KW-0808">Transferase</keyword>
<keyword evidence="4" id="KW-0862">Zinc</keyword>
<keyword evidence="4" id="KW-0479">Metal-binding</keyword>
<dbReference type="InterPro" id="IPR026591">
    <property type="entry name" value="Sirtuin_cat_small_dom_sf"/>
</dbReference>
<dbReference type="InterPro" id="IPR029035">
    <property type="entry name" value="DHS-like_NAD/FAD-binding_dom"/>
</dbReference>
<protein>
    <recommendedName>
        <fullName evidence="1">protein acetyllysine N-acetyltransferase</fullName>
        <ecNumber evidence="1">2.3.1.286</ecNumber>
    </recommendedName>
</protein>
<sequence>MHEQIAALRHEIERSRSTIVITGAGISMSAGILDMEHMNVLQVAQTSVEALVRLHPERSYRLLRKSFLNAIFDTGPSITHRKIAELEHQGLVHGVITTNIDHLHSLAGSREVAEIQGSYAINRCLSCRLSDDDIDIWNRGTAPRCRACGGIVVSFPVYTHVGVNQPEYDRAGAWVSQADLVITVGSKGMYGGYLRDLNPTARLVQVNPKPTTFDDLATFTIRAEADDVFSEL</sequence>
<gene>
    <name evidence="6" type="ORF">GLX25_15850</name>
</gene>
<evidence type="ECO:0000256" key="3">
    <source>
        <dbReference type="ARBA" id="ARBA00023027"/>
    </source>
</evidence>
<feature type="binding site" evidence="4">
    <location>
        <position position="145"/>
    </location>
    <ligand>
        <name>Zn(2+)</name>
        <dbReference type="ChEBI" id="CHEBI:29105"/>
    </ligand>
</feature>
<keyword evidence="7" id="KW-1185">Reference proteome</keyword>
<dbReference type="SUPFAM" id="SSF52467">
    <property type="entry name" value="DHS-like NAD/FAD-binding domain"/>
    <property type="match status" value="1"/>
</dbReference>
<dbReference type="Proteomes" id="UP000480122">
    <property type="component" value="Unassembled WGS sequence"/>
</dbReference>
<dbReference type="PANTHER" id="PTHR11085:SF10">
    <property type="entry name" value="NAD-DEPENDENT PROTEIN DEACYLASE SIRTUIN-5, MITOCHONDRIAL-RELATED"/>
    <property type="match status" value="1"/>
</dbReference>
<dbReference type="Pfam" id="PF02146">
    <property type="entry name" value="SIR2"/>
    <property type="match status" value="1"/>
</dbReference>
<dbReference type="InterPro" id="IPR003000">
    <property type="entry name" value="Sirtuin"/>
</dbReference>
<feature type="binding site" evidence="4">
    <location>
        <position position="148"/>
    </location>
    <ligand>
        <name>Zn(2+)</name>
        <dbReference type="ChEBI" id="CHEBI:29105"/>
    </ligand>
</feature>
<dbReference type="EMBL" id="WODA01000025">
    <property type="protein sequence ID" value="MUN08583.1"/>
    <property type="molecule type" value="Genomic_DNA"/>
</dbReference>
<evidence type="ECO:0000313" key="7">
    <source>
        <dbReference type="Proteomes" id="UP000480122"/>
    </source>
</evidence>
<comment type="caution">
    <text evidence="4">Lacks conserved residue(s) required for the propagation of feature annotation.</text>
</comment>
<comment type="caution">
    <text evidence="6">The sequence shown here is derived from an EMBL/GenBank/DDBJ whole genome shotgun (WGS) entry which is preliminary data.</text>
</comment>
<organism evidence="6 7">
    <name type="scientific">Agromyces luteolus</name>
    <dbReference type="NCBI Taxonomy" id="88373"/>
    <lineage>
        <taxon>Bacteria</taxon>
        <taxon>Bacillati</taxon>
        <taxon>Actinomycetota</taxon>
        <taxon>Actinomycetes</taxon>
        <taxon>Micrococcales</taxon>
        <taxon>Microbacteriaceae</taxon>
        <taxon>Agromyces</taxon>
    </lineage>
</organism>
<evidence type="ECO:0000259" key="5">
    <source>
        <dbReference type="PROSITE" id="PS50305"/>
    </source>
</evidence>
<evidence type="ECO:0000256" key="2">
    <source>
        <dbReference type="ARBA" id="ARBA00022679"/>
    </source>
</evidence>
<dbReference type="Gene3D" id="3.30.1600.10">
    <property type="entry name" value="SIR2/SIRT2 'Small Domain"/>
    <property type="match status" value="1"/>
</dbReference>
<reference evidence="6 7" key="1">
    <citation type="submission" date="2019-11" db="EMBL/GenBank/DDBJ databases">
        <title>Agromyces kandeliae sp. nov., isolated from mangrove soil.</title>
        <authorList>
            <person name="Wang R."/>
        </authorList>
    </citation>
    <scope>NUCLEOTIDE SEQUENCE [LARGE SCALE GENOMIC DNA]</scope>
    <source>
        <strain evidence="6 7">JCM 11431</strain>
    </source>
</reference>
<dbReference type="InterPro" id="IPR050134">
    <property type="entry name" value="NAD-dep_sirtuin_deacylases"/>
</dbReference>
<dbReference type="GO" id="GO:0017136">
    <property type="term" value="F:histone deacetylase activity, NAD-dependent"/>
    <property type="evidence" value="ECO:0007669"/>
    <property type="project" value="TreeGrafter"/>
</dbReference>
<dbReference type="OrthoDB" id="9800582at2"/>
<dbReference type="EC" id="2.3.1.286" evidence="1"/>
<proteinExistence type="predicted"/>
<dbReference type="GO" id="GO:0070403">
    <property type="term" value="F:NAD+ binding"/>
    <property type="evidence" value="ECO:0007669"/>
    <property type="project" value="InterPro"/>
</dbReference>
<evidence type="ECO:0000313" key="6">
    <source>
        <dbReference type="EMBL" id="MUN08583.1"/>
    </source>
</evidence>
<dbReference type="RefSeq" id="WP_155843460.1">
    <property type="nucleotide sequence ID" value="NZ_BAAAIA010000008.1"/>
</dbReference>
<accession>A0A7C9HJI5</accession>
<feature type="binding site" evidence="4">
    <location>
        <position position="124"/>
    </location>
    <ligand>
        <name>Zn(2+)</name>
        <dbReference type="ChEBI" id="CHEBI:29105"/>
    </ligand>
</feature>
<keyword evidence="3" id="KW-0520">NAD</keyword>
<dbReference type="PANTHER" id="PTHR11085">
    <property type="entry name" value="NAD-DEPENDENT PROTEIN DEACYLASE SIRTUIN-5, MITOCHONDRIAL-RELATED"/>
    <property type="match status" value="1"/>
</dbReference>
<feature type="binding site" evidence="4">
    <location>
        <position position="127"/>
    </location>
    <ligand>
        <name>Zn(2+)</name>
        <dbReference type="ChEBI" id="CHEBI:29105"/>
    </ligand>
</feature>
<evidence type="ECO:0000256" key="1">
    <source>
        <dbReference type="ARBA" id="ARBA00012928"/>
    </source>
</evidence>
<evidence type="ECO:0000256" key="4">
    <source>
        <dbReference type="PROSITE-ProRule" id="PRU00236"/>
    </source>
</evidence>
<dbReference type="InterPro" id="IPR026590">
    <property type="entry name" value="Ssirtuin_cat_dom"/>
</dbReference>
<feature type="domain" description="Deacetylase sirtuin-type" evidence="5">
    <location>
        <begin position="1"/>
        <end position="232"/>
    </location>
</feature>
<dbReference type="GO" id="GO:0046872">
    <property type="term" value="F:metal ion binding"/>
    <property type="evidence" value="ECO:0007669"/>
    <property type="project" value="UniProtKB-KW"/>
</dbReference>
<name>A0A7C9HJI5_9MICO</name>
<dbReference type="AlphaFoldDB" id="A0A7C9HJI5"/>